<keyword evidence="10 17" id="KW-1133">Transmembrane helix</keyword>
<feature type="transmembrane region" description="Helical" evidence="17">
    <location>
        <begin position="352"/>
        <end position="374"/>
    </location>
</feature>
<comment type="cofactor">
    <cofactor evidence="17">
        <name>heme b</name>
        <dbReference type="ChEBI" id="CHEBI:60344"/>
    </cofactor>
    <text evidence="17">Binds 2 heme groups non-covalently.</text>
</comment>
<dbReference type="GO" id="GO:0005743">
    <property type="term" value="C:mitochondrial inner membrane"/>
    <property type="evidence" value="ECO:0007669"/>
    <property type="project" value="UniProtKB-SubCell"/>
</dbReference>
<dbReference type="PROSITE" id="PS51002">
    <property type="entry name" value="CYTB_NTER"/>
    <property type="match status" value="1"/>
</dbReference>
<dbReference type="CDD" id="cd00290">
    <property type="entry name" value="cytochrome_b_C"/>
    <property type="match status" value="1"/>
</dbReference>
<keyword evidence="9 17" id="KW-0249">Electron transport</keyword>
<keyword evidence="7 16" id="KW-0479">Metal-binding</keyword>
<evidence type="ECO:0000259" key="19">
    <source>
        <dbReference type="PROSITE" id="PS51003"/>
    </source>
</evidence>
<accession>A0A891IS40</accession>
<evidence type="ECO:0000256" key="8">
    <source>
        <dbReference type="ARBA" id="ARBA00022792"/>
    </source>
</evidence>
<evidence type="ECO:0000256" key="2">
    <source>
        <dbReference type="ARBA" id="ARBA00013531"/>
    </source>
</evidence>
<keyword evidence="3 17" id="KW-0813">Transport</keyword>
<keyword evidence="4 16" id="KW-0349">Heme</keyword>
<feature type="binding site" evidence="15">
    <location>
        <position position="202"/>
    </location>
    <ligand>
        <name>a ubiquinone</name>
        <dbReference type="ChEBI" id="CHEBI:16389"/>
    </ligand>
</feature>
<feature type="transmembrane region" description="Helical" evidence="17">
    <location>
        <begin position="321"/>
        <end position="340"/>
    </location>
</feature>
<dbReference type="InterPro" id="IPR027387">
    <property type="entry name" value="Cytb/b6-like_sf"/>
</dbReference>
<dbReference type="Pfam" id="PF00033">
    <property type="entry name" value="Cytochrome_B"/>
    <property type="match status" value="1"/>
</dbReference>
<evidence type="ECO:0000256" key="17">
    <source>
        <dbReference type="RuleBase" id="RU362117"/>
    </source>
</evidence>
<protein>
    <recommendedName>
        <fullName evidence="2 17">Cytochrome b</fullName>
    </recommendedName>
</protein>
<dbReference type="InterPro" id="IPR005797">
    <property type="entry name" value="Cyt_b/b6_N"/>
</dbReference>
<evidence type="ECO:0000313" key="22">
    <source>
        <dbReference type="EMBL" id="QRL06365.1"/>
    </source>
</evidence>
<evidence type="ECO:0000256" key="3">
    <source>
        <dbReference type="ARBA" id="ARBA00022448"/>
    </source>
</evidence>
<feature type="binding site" description="axial binding residue" evidence="16">
    <location>
        <position position="82"/>
    </location>
    <ligand>
        <name>heme b</name>
        <dbReference type="ChEBI" id="CHEBI:60344"/>
        <label>b562</label>
    </ligand>
    <ligandPart>
        <name>Fe</name>
        <dbReference type="ChEBI" id="CHEBI:18248"/>
    </ligandPart>
</feature>
<comment type="subcellular location">
    <subcellularLocation>
        <location evidence="1">Mitochondrion inner membrane</location>
        <topology evidence="1">Multi-pass membrane protein</topology>
    </subcellularLocation>
</comment>
<evidence type="ECO:0000256" key="13">
    <source>
        <dbReference type="ARBA" id="ARBA00023136"/>
    </source>
</evidence>
<feature type="binding site" description="axial binding residue" evidence="16">
    <location>
        <position position="96"/>
    </location>
    <ligand>
        <name>heme b</name>
        <dbReference type="ChEBI" id="CHEBI:60344"/>
        <label>b566</label>
    </ligand>
    <ligandPart>
        <name>Fe</name>
        <dbReference type="ChEBI" id="CHEBI:18248"/>
    </ligandPart>
</feature>
<dbReference type="GO" id="GO:0008121">
    <property type="term" value="F:quinol-cytochrome-c reductase activity"/>
    <property type="evidence" value="ECO:0007669"/>
    <property type="project" value="InterPro"/>
</dbReference>
<evidence type="ECO:0000256" key="1">
    <source>
        <dbReference type="ARBA" id="ARBA00004448"/>
    </source>
</evidence>
<feature type="transmembrane region" description="Helical" evidence="17">
    <location>
        <begin position="290"/>
        <end position="309"/>
    </location>
</feature>
<feature type="transmembrane region" description="Helical" evidence="17">
    <location>
        <begin position="231"/>
        <end position="252"/>
    </location>
</feature>
<gene>
    <name evidence="20" type="primary">cytb</name>
</gene>
<organism evidence="20">
    <name type="scientific">Colletotrichum fioriniae</name>
    <dbReference type="NCBI Taxonomy" id="710243"/>
    <lineage>
        <taxon>Eukaryota</taxon>
        <taxon>Fungi</taxon>
        <taxon>Dikarya</taxon>
        <taxon>Ascomycota</taxon>
        <taxon>Pezizomycotina</taxon>
        <taxon>Sordariomycetes</taxon>
        <taxon>Hypocreomycetidae</taxon>
        <taxon>Glomerellales</taxon>
        <taxon>Glomerellaceae</taxon>
        <taxon>Colletotrichum</taxon>
        <taxon>Colletotrichum acutatum species complex</taxon>
    </lineage>
</organism>
<dbReference type="FunFam" id="1.20.810.10:FF:000002">
    <property type="entry name" value="Cytochrome b"/>
    <property type="match status" value="1"/>
</dbReference>
<dbReference type="GO" id="GO:0006122">
    <property type="term" value="P:mitochondrial electron transport, ubiquinol to cytochrome c"/>
    <property type="evidence" value="ECO:0007669"/>
    <property type="project" value="TreeGrafter"/>
</dbReference>
<comment type="similarity">
    <text evidence="14 17">Belongs to the cytochrome b family.</text>
</comment>
<keyword evidence="6 17" id="KW-0812">Transmembrane</keyword>
<dbReference type="Pfam" id="PF00032">
    <property type="entry name" value="Cytochrom_B_C"/>
    <property type="match status" value="1"/>
</dbReference>
<evidence type="ECO:0000256" key="11">
    <source>
        <dbReference type="ARBA" id="ARBA00023004"/>
    </source>
</evidence>
<dbReference type="EMBL" id="MW088786">
    <property type="protein sequence ID" value="QRL06365.1"/>
    <property type="molecule type" value="Genomic_DNA"/>
</dbReference>
<keyword evidence="5 17" id="KW-0679">Respiratory chain</keyword>
<evidence type="ECO:0000256" key="7">
    <source>
        <dbReference type="ARBA" id="ARBA00022723"/>
    </source>
</evidence>
<feature type="binding site" description="axial binding residue" evidence="16">
    <location>
        <position position="183"/>
    </location>
    <ligand>
        <name>heme b</name>
        <dbReference type="ChEBI" id="CHEBI:60344"/>
        <label>b562</label>
    </ligand>
    <ligandPart>
        <name>Fe</name>
        <dbReference type="ChEBI" id="CHEBI:18248"/>
    </ligandPart>
</feature>
<keyword evidence="8" id="KW-0999">Mitochondrion inner membrane</keyword>
<dbReference type="InterPro" id="IPR030689">
    <property type="entry name" value="Cytochrome_b"/>
</dbReference>
<name>A0A891IS40_9PEZI</name>
<dbReference type="InterPro" id="IPR036150">
    <property type="entry name" value="Cyt_b/b6_C_sf"/>
</dbReference>
<dbReference type="EMBL" id="MW088784">
    <property type="protein sequence ID" value="QRL06363.1"/>
    <property type="molecule type" value="Genomic_DNA"/>
</dbReference>
<evidence type="ECO:0000256" key="9">
    <source>
        <dbReference type="ARBA" id="ARBA00022982"/>
    </source>
</evidence>
<dbReference type="PANTHER" id="PTHR19271:SF16">
    <property type="entry name" value="CYTOCHROME B"/>
    <property type="match status" value="1"/>
</dbReference>
<dbReference type="AlphaFoldDB" id="A0A891IS40"/>
<feature type="binding site" description="axial binding residue" evidence="16">
    <location>
        <position position="197"/>
    </location>
    <ligand>
        <name>heme b</name>
        <dbReference type="ChEBI" id="CHEBI:60344"/>
        <label>b566</label>
    </ligand>
    <ligandPart>
        <name>Fe</name>
        <dbReference type="ChEBI" id="CHEBI:18248"/>
    </ligandPart>
</feature>
<evidence type="ECO:0000256" key="15">
    <source>
        <dbReference type="PIRSR" id="PIRSR038885-1"/>
    </source>
</evidence>
<dbReference type="GO" id="GO:0045275">
    <property type="term" value="C:respiratory chain complex III"/>
    <property type="evidence" value="ECO:0007669"/>
    <property type="project" value="InterPro"/>
</dbReference>
<feature type="transmembrane region" description="Helical" evidence="17">
    <location>
        <begin position="179"/>
        <end position="201"/>
    </location>
</feature>
<dbReference type="PIRSF" id="PIRSF038885">
    <property type="entry name" value="COB"/>
    <property type="match status" value="1"/>
</dbReference>
<keyword evidence="13 17" id="KW-0472">Membrane</keyword>
<evidence type="ECO:0000313" key="21">
    <source>
        <dbReference type="EMBL" id="QRL06363.1"/>
    </source>
</evidence>
<proteinExistence type="inferred from homology"/>
<dbReference type="CDD" id="cd00284">
    <property type="entry name" value="Cytochrome_b_N"/>
    <property type="match status" value="1"/>
</dbReference>
<dbReference type="SUPFAM" id="SSF81648">
    <property type="entry name" value="a domain/subunit of cytochrome bc1 complex (Ubiquinol-cytochrome c reductase)"/>
    <property type="match status" value="1"/>
</dbReference>
<evidence type="ECO:0000256" key="12">
    <source>
        <dbReference type="ARBA" id="ARBA00023128"/>
    </source>
</evidence>
<feature type="transmembrane region" description="Helical" evidence="17">
    <location>
        <begin position="112"/>
        <end position="134"/>
    </location>
</feature>
<dbReference type="PANTHER" id="PTHR19271">
    <property type="entry name" value="CYTOCHROME B"/>
    <property type="match status" value="1"/>
</dbReference>
<feature type="transmembrane region" description="Helical" evidence="17">
    <location>
        <begin position="141"/>
        <end position="159"/>
    </location>
</feature>
<evidence type="ECO:0000256" key="14">
    <source>
        <dbReference type="ARBA" id="ARBA00061233"/>
    </source>
</evidence>
<dbReference type="EMBL" id="MW088783">
    <property type="protein sequence ID" value="QRL06362.1"/>
    <property type="molecule type" value="Genomic_DNA"/>
</dbReference>
<dbReference type="InterPro" id="IPR048259">
    <property type="entry name" value="Cytochrome_b_N_euk/bac"/>
</dbReference>
<dbReference type="PROSITE" id="PS51003">
    <property type="entry name" value="CYTB_CTER"/>
    <property type="match status" value="1"/>
</dbReference>
<keyword evidence="11 16" id="KW-0408">Iron</keyword>
<feature type="transmembrane region" description="Helical" evidence="17">
    <location>
        <begin position="76"/>
        <end position="97"/>
    </location>
</feature>
<feature type="transmembrane region" description="Helical" evidence="17">
    <location>
        <begin position="264"/>
        <end position="283"/>
    </location>
</feature>
<evidence type="ECO:0000256" key="6">
    <source>
        <dbReference type="ARBA" id="ARBA00022692"/>
    </source>
</evidence>
<dbReference type="InterPro" id="IPR016174">
    <property type="entry name" value="Di-haem_cyt_TM"/>
</dbReference>
<dbReference type="Gene3D" id="1.20.810.10">
    <property type="entry name" value="Cytochrome Bc1 Complex, Chain C"/>
    <property type="match status" value="1"/>
</dbReference>
<dbReference type="GO" id="GO:0046872">
    <property type="term" value="F:metal ion binding"/>
    <property type="evidence" value="ECO:0007669"/>
    <property type="project" value="UniProtKB-UniRule"/>
</dbReference>
<evidence type="ECO:0000313" key="20">
    <source>
        <dbReference type="EMBL" id="QRL06362.1"/>
    </source>
</evidence>
<comment type="cofactor">
    <cofactor evidence="16">
        <name>heme</name>
        <dbReference type="ChEBI" id="CHEBI:30413"/>
    </cofactor>
    <text evidence="16">Binds 2 heme groups non-covalently.</text>
</comment>
<feature type="domain" description="Cytochrome b/b6 C-terminal region profile" evidence="19">
    <location>
        <begin position="212"/>
        <end position="382"/>
    </location>
</feature>
<evidence type="ECO:0000256" key="10">
    <source>
        <dbReference type="ARBA" id="ARBA00022989"/>
    </source>
</evidence>
<dbReference type="InterPro" id="IPR005798">
    <property type="entry name" value="Cyt_b/b6_C"/>
</dbReference>
<keyword evidence="12 17" id="KW-0496">Mitochondrion</keyword>
<comment type="function">
    <text evidence="17">Component of the ubiquinol-cytochrome c reductase complex (complex III or cytochrome b-c1 complex) that is part of the mitochondrial respiratory chain. The b-c1 complex mediates electron transfer from ubiquinol to cytochrome c. Contributes to the generation of a proton gradient across the mitochondrial membrane that is then used for ATP synthesis.</text>
</comment>
<evidence type="ECO:0000256" key="4">
    <source>
        <dbReference type="ARBA" id="ARBA00022617"/>
    </source>
</evidence>
<geneLocation type="mitochondrion" evidence="20"/>
<evidence type="ECO:0000259" key="18">
    <source>
        <dbReference type="PROSITE" id="PS51002"/>
    </source>
</evidence>
<dbReference type="GO" id="GO:0016491">
    <property type="term" value="F:oxidoreductase activity"/>
    <property type="evidence" value="ECO:0007669"/>
    <property type="project" value="UniProtKB-UniRule"/>
</dbReference>
<evidence type="ECO:0000256" key="5">
    <source>
        <dbReference type="ARBA" id="ARBA00022660"/>
    </source>
</evidence>
<sequence>MRILKSHPLLKLANSYLIDTSQPTNISYLWNFGSLLAVCLGIQIVTGVTLAMHYNPSIAEAFNSVEHIMRDVNNGWLIRYLHSNTASAFFFLVYLHVGRGMYYGSYRAPRTLVWVIGAIILVAMMGIGFLGYVLPYGQMSLWAATVITNLISAIPWIGQDIVEFVWGGFSVNNATLNRFFALHFVLPFVLAALVLMHLIALHDTVGSSNPLGVSGNYDRIPFAPYYLFKDLITIFMFVFGLSLFVFFMPNVLGDSDNYIMANPMQTPAAIVPEWYLLPFYAILRSIPNKLLGVLAMFSAILIILTLPYTDLGESKGYQFRPLSKAFFYVFVANFLILMQLGAKHVESPFIELGQISTVLYFSYFLVIVPSVSLIENTAKYIATTSSSSFRFH</sequence>
<feature type="transmembrane region" description="Helical" evidence="17">
    <location>
        <begin position="28"/>
        <end position="55"/>
    </location>
</feature>
<dbReference type="SUPFAM" id="SSF81342">
    <property type="entry name" value="Transmembrane di-heme cytochromes"/>
    <property type="match status" value="1"/>
</dbReference>
<dbReference type="InterPro" id="IPR048260">
    <property type="entry name" value="Cytochrome_b_C_euk/bac"/>
</dbReference>
<reference evidence="20" key="1">
    <citation type="submission" date="2020-10" db="EMBL/GenBank/DDBJ databases">
        <title>Sensitivity of Colletotrichum species that cause bitter rot of apples in the Mid-Atlantic USA to eight fungicides in FRAC groups 1, 9, 11, 12, and 29.</title>
        <authorList>
            <person name="Martin P.L."/>
            <person name="Thomas C."/>
            <person name="Peter K.A."/>
        </authorList>
    </citation>
    <scope>NUCLEOTIDE SEQUENCE</scope>
    <source>
        <strain evidence="20">13E11</strain>
        <strain evidence="21">13E23</strain>
        <strain evidence="22">13E35</strain>
    </source>
</reference>
<evidence type="ECO:0000256" key="16">
    <source>
        <dbReference type="PIRSR" id="PIRSR038885-2"/>
    </source>
</evidence>
<feature type="domain" description="Cytochrome b/b6 N-terminal region profile" evidence="18">
    <location>
        <begin position="1"/>
        <end position="210"/>
    </location>
</feature>